<evidence type="ECO:0000313" key="1">
    <source>
        <dbReference type="EMBL" id="CAK7892313.1"/>
    </source>
</evidence>
<protein>
    <submittedName>
        <fullName evidence="1">mRNA transport regulator Mtr2p</fullName>
    </submittedName>
</protein>
<keyword evidence="2" id="KW-1185">Reference proteome</keyword>
<dbReference type="InterPro" id="IPR032710">
    <property type="entry name" value="NTF2-like_dom_sf"/>
</dbReference>
<gene>
    <name evidence="1" type="primary">MTR2</name>
    <name evidence="1" type="ORF">CAAN4_A02366</name>
</gene>
<dbReference type="InterPro" id="IPR019488">
    <property type="entry name" value="Nucl_pore_RNA_shuttling_Mtr2"/>
</dbReference>
<dbReference type="EMBL" id="OZ004253">
    <property type="protein sequence ID" value="CAK7892313.1"/>
    <property type="molecule type" value="Genomic_DNA"/>
</dbReference>
<proteinExistence type="predicted"/>
<organism evidence="1 2">
    <name type="scientific">[Candida] anglica</name>
    <dbReference type="NCBI Taxonomy" id="148631"/>
    <lineage>
        <taxon>Eukaryota</taxon>
        <taxon>Fungi</taxon>
        <taxon>Dikarya</taxon>
        <taxon>Ascomycota</taxon>
        <taxon>Saccharomycotina</taxon>
        <taxon>Pichiomycetes</taxon>
        <taxon>Debaryomycetaceae</taxon>
        <taxon>Kurtzmaniella</taxon>
    </lineage>
</organism>
<sequence>MSLASTVSQDVSQPIEPFLKKLLQSLDNQYPSHFPNVESYATQFAKQMKPQAAVIINGKPLIPPTPDSKLEFQKKWLETPQTSHQLLSFDCHLIPGTGTFIINASGKVRFDESGKNRLGDSSDLIRGPQVTNSNRNIWGSWFGYSLTLVVDETVRNNDESEIINSFNYRFTFKPRDSVVQI</sequence>
<dbReference type="Proteomes" id="UP001497600">
    <property type="component" value="Chromosome A"/>
</dbReference>
<reference evidence="1 2" key="1">
    <citation type="submission" date="2024-01" db="EMBL/GenBank/DDBJ databases">
        <authorList>
            <consortium name="Genoscope - CEA"/>
            <person name="William W."/>
        </authorList>
    </citation>
    <scope>NUCLEOTIDE SEQUENCE [LARGE SCALE GENOMIC DNA]</scope>
    <source>
        <strain evidence="1 2">29B2s-10</strain>
    </source>
</reference>
<accession>A0ABP0E9Q4</accession>
<evidence type="ECO:0000313" key="2">
    <source>
        <dbReference type="Proteomes" id="UP001497600"/>
    </source>
</evidence>
<name>A0ABP0E9Q4_9ASCO</name>
<dbReference type="Pfam" id="PF10429">
    <property type="entry name" value="Mtr2"/>
    <property type="match status" value="1"/>
</dbReference>
<dbReference type="SUPFAM" id="SSF54427">
    <property type="entry name" value="NTF2-like"/>
    <property type="match status" value="1"/>
</dbReference>
<dbReference type="Gene3D" id="3.10.450.50">
    <property type="match status" value="1"/>
</dbReference>